<keyword evidence="2" id="KW-1185">Reference proteome</keyword>
<proteinExistence type="predicted"/>
<dbReference type="Proteomes" id="UP001162992">
    <property type="component" value="Chromosome 1"/>
</dbReference>
<organism evidence="1 2">
    <name type="scientific">Diphasiastrum complanatum</name>
    <name type="common">Issler's clubmoss</name>
    <name type="synonym">Lycopodium complanatum</name>
    <dbReference type="NCBI Taxonomy" id="34168"/>
    <lineage>
        <taxon>Eukaryota</taxon>
        <taxon>Viridiplantae</taxon>
        <taxon>Streptophyta</taxon>
        <taxon>Embryophyta</taxon>
        <taxon>Tracheophyta</taxon>
        <taxon>Lycopodiopsida</taxon>
        <taxon>Lycopodiales</taxon>
        <taxon>Lycopodiaceae</taxon>
        <taxon>Lycopodioideae</taxon>
        <taxon>Diphasiastrum</taxon>
    </lineage>
</organism>
<comment type="caution">
    <text evidence="1">The sequence shown here is derived from an EMBL/GenBank/DDBJ whole genome shotgun (WGS) entry which is preliminary data.</text>
</comment>
<dbReference type="EMBL" id="CM055092">
    <property type="protein sequence ID" value="KAJ7569782.1"/>
    <property type="molecule type" value="Genomic_DNA"/>
</dbReference>
<accession>A0ACC2ETI9</accession>
<gene>
    <name evidence="1" type="ORF">O6H91_01G093700</name>
</gene>
<protein>
    <submittedName>
        <fullName evidence="1">Uncharacterized protein</fullName>
    </submittedName>
</protein>
<sequence length="442" mass="49924">MGGITHDMLKRRAEHNEGILHTLEELVLQEEGIDKIDNVLGTLCPNLRILYMPNNLIPKIENFHRLKEIRYLNLAINNIVKVEGLQHCEFLEKLDLTLNFVEEKELMSVSSLRKNIHLRDLYLTGNPCQDFSGYRKFVVASLPFLQRLDACDIKPSERIAAKQDISQIIEELSSDKDNTLLSKEESTHGSFSSSVENIGEQIHRNEKGQVIREYSLATRLAEHAELSNLREQEKTNKDQKPHKPSQRRKGFDPLPDVEPIYQKNEGSWNFKLHESECRKKILLDVPVGRFLDSSLIEVDVHPLLVRVLIKGKLLQLRLPEEVKSDASTAERSTTTGHLVVSMPKVAILSHALRPSSKLLPKSKSHTGTYVKAQPSRIEGISLHKSNLLLLKPGSEHASDQTLTRSSITEKAKAVDTFSEKTCYTQGDHSSTIHGDGDVPPLE</sequence>
<evidence type="ECO:0000313" key="2">
    <source>
        <dbReference type="Proteomes" id="UP001162992"/>
    </source>
</evidence>
<reference evidence="2" key="1">
    <citation type="journal article" date="2024" name="Proc. Natl. Acad. Sci. U.S.A.">
        <title>Extraordinary preservation of gene collinearity over three hundred million years revealed in homosporous lycophytes.</title>
        <authorList>
            <person name="Li C."/>
            <person name="Wickell D."/>
            <person name="Kuo L.Y."/>
            <person name="Chen X."/>
            <person name="Nie B."/>
            <person name="Liao X."/>
            <person name="Peng D."/>
            <person name="Ji J."/>
            <person name="Jenkins J."/>
            <person name="Williams M."/>
            <person name="Shu S."/>
            <person name="Plott C."/>
            <person name="Barry K."/>
            <person name="Rajasekar S."/>
            <person name="Grimwood J."/>
            <person name="Han X."/>
            <person name="Sun S."/>
            <person name="Hou Z."/>
            <person name="He W."/>
            <person name="Dai G."/>
            <person name="Sun C."/>
            <person name="Schmutz J."/>
            <person name="Leebens-Mack J.H."/>
            <person name="Li F.W."/>
            <person name="Wang L."/>
        </authorList>
    </citation>
    <scope>NUCLEOTIDE SEQUENCE [LARGE SCALE GENOMIC DNA]</scope>
    <source>
        <strain evidence="2">cv. PW_Plant_1</strain>
    </source>
</reference>
<evidence type="ECO:0000313" key="1">
    <source>
        <dbReference type="EMBL" id="KAJ7569782.1"/>
    </source>
</evidence>
<name>A0ACC2ETI9_DIPCM</name>